<evidence type="ECO:0000259" key="3">
    <source>
        <dbReference type="Pfam" id="PF02551"/>
    </source>
</evidence>
<sequence length="285" mass="32485">MTEVLKQLVELLQLEPLNELSFRGNSENLGFRHVFGGQVLGQALMAGCKTVEEKDAHSMHGYFLRPGDHSLPIDYEVQVVRDGATFSTRRVIARQSGTEIFAMMASFQSPEEGFDHQFDMPDAQGPEGIYSELETRRKFKEFIPEKVREQYTVDRPIEIRPIDPINYLAPETREPYKQNWFRAIADLPDDPVIHQCILAYASDFGLLGTSMLPHGVSFMGKGMQVASLDHSIWFHRDFRVDDWLLYDMDSPSASRGRGLNRGNIYNQDGILVASVCQEALIRQRK</sequence>
<dbReference type="CDD" id="cd03445">
    <property type="entry name" value="Thioesterase_II_repeat2"/>
    <property type="match status" value="1"/>
</dbReference>
<dbReference type="Gene3D" id="2.40.160.210">
    <property type="entry name" value="Acyl-CoA thioesterase, double hotdog domain"/>
    <property type="match status" value="1"/>
</dbReference>
<protein>
    <submittedName>
        <fullName evidence="5">Acyl-CoA thioesterase II</fullName>
    </submittedName>
</protein>
<dbReference type="Pfam" id="PF13622">
    <property type="entry name" value="4HBT_3"/>
    <property type="match status" value="1"/>
</dbReference>
<dbReference type="InterPro" id="IPR042171">
    <property type="entry name" value="Acyl-CoA_hotdog"/>
</dbReference>
<feature type="domain" description="Acyl-CoA thioesterase-like N-terminal HotDog" evidence="4">
    <location>
        <begin position="33"/>
        <end position="108"/>
    </location>
</feature>
<accession>A0ABY6N0P7</accession>
<evidence type="ECO:0000256" key="2">
    <source>
        <dbReference type="ARBA" id="ARBA00022801"/>
    </source>
</evidence>
<keyword evidence="6" id="KW-1185">Reference proteome</keyword>
<proteinExistence type="inferred from homology"/>
<dbReference type="PANTHER" id="PTHR11066:SF34">
    <property type="entry name" value="ACYL-COENZYME A THIOESTERASE 8"/>
    <property type="match status" value="1"/>
</dbReference>
<feature type="domain" description="Acyl-CoA thioesterase 2 C-terminal" evidence="3">
    <location>
        <begin position="150"/>
        <end position="278"/>
    </location>
</feature>
<dbReference type="InterPro" id="IPR003703">
    <property type="entry name" value="Acyl_CoA_thio"/>
</dbReference>
<dbReference type="SUPFAM" id="SSF54637">
    <property type="entry name" value="Thioesterase/thiol ester dehydrase-isomerase"/>
    <property type="match status" value="2"/>
</dbReference>
<reference evidence="5" key="1">
    <citation type="submission" date="2022-06" db="EMBL/GenBank/DDBJ databases">
        <title>Alkalimarinus sp. nov., isolated from gut of a Alitta virens.</title>
        <authorList>
            <person name="Yang A.I."/>
            <person name="Shin N.-R."/>
        </authorList>
    </citation>
    <scope>NUCLEOTIDE SEQUENCE</scope>
    <source>
        <strain evidence="5">A2M4</strain>
    </source>
</reference>
<dbReference type="PANTHER" id="PTHR11066">
    <property type="entry name" value="ACYL-COA THIOESTERASE"/>
    <property type="match status" value="1"/>
</dbReference>
<dbReference type="RefSeq" id="WP_265047166.1">
    <property type="nucleotide sequence ID" value="NZ_CP100390.1"/>
</dbReference>
<dbReference type="Proteomes" id="UP001163739">
    <property type="component" value="Chromosome"/>
</dbReference>
<organism evidence="5 6">
    <name type="scientific">Alkalimarinus alittae</name>
    <dbReference type="NCBI Taxonomy" id="2961619"/>
    <lineage>
        <taxon>Bacteria</taxon>
        <taxon>Pseudomonadati</taxon>
        <taxon>Pseudomonadota</taxon>
        <taxon>Gammaproteobacteria</taxon>
        <taxon>Alteromonadales</taxon>
        <taxon>Alteromonadaceae</taxon>
        <taxon>Alkalimarinus</taxon>
    </lineage>
</organism>
<dbReference type="EMBL" id="CP100390">
    <property type="protein sequence ID" value="UZE95676.1"/>
    <property type="molecule type" value="Genomic_DNA"/>
</dbReference>
<dbReference type="InterPro" id="IPR029069">
    <property type="entry name" value="HotDog_dom_sf"/>
</dbReference>
<evidence type="ECO:0000259" key="4">
    <source>
        <dbReference type="Pfam" id="PF13622"/>
    </source>
</evidence>
<evidence type="ECO:0000313" key="5">
    <source>
        <dbReference type="EMBL" id="UZE95676.1"/>
    </source>
</evidence>
<evidence type="ECO:0000313" key="6">
    <source>
        <dbReference type="Proteomes" id="UP001163739"/>
    </source>
</evidence>
<dbReference type="CDD" id="cd03444">
    <property type="entry name" value="Thioesterase_II_repeat1"/>
    <property type="match status" value="1"/>
</dbReference>
<keyword evidence="2" id="KW-0378">Hydrolase</keyword>
<dbReference type="Pfam" id="PF02551">
    <property type="entry name" value="Acyl_CoA_thio"/>
    <property type="match status" value="1"/>
</dbReference>
<dbReference type="InterPro" id="IPR049449">
    <property type="entry name" value="TesB_ACOT8-like_N"/>
</dbReference>
<name>A0ABY6N0P7_9ALTE</name>
<gene>
    <name evidence="5" type="ORF">NKI27_16685</name>
</gene>
<dbReference type="InterPro" id="IPR025652">
    <property type="entry name" value="TesB_C"/>
</dbReference>
<comment type="similarity">
    <text evidence="1">Belongs to the C/M/P thioester hydrolase family.</text>
</comment>
<evidence type="ECO:0000256" key="1">
    <source>
        <dbReference type="ARBA" id="ARBA00006538"/>
    </source>
</evidence>